<sequence length="122" mass="12771">MIVRIKASRRVYRRLGVVFGKQYRDFAEDRFTQEELKRLQDDPVLTVTVMDGEVADDAGQSGGGGAGKDAAGTSDDQAPAAAPLRAAKVPAKAGQKSKQKPAPKANSSAKPAEGEGSEGGQE</sequence>
<comment type="caution">
    <text evidence="3">The sequence shown here is derived from an EMBL/GenBank/DDBJ whole genome shotgun (WGS) entry which is preliminary data.</text>
</comment>
<feature type="region of interest" description="Disordered" evidence="1">
    <location>
        <begin position="50"/>
        <end position="122"/>
    </location>
</feature>
<feature type="compositionally biased region" description="Low complexity" evidence="1">
    <location>
        <begin position="102"/>
        <end position="111"/>
    </location>
</feature>
<organism evidence="3 4">
    <name type="scientific">Pseudomonas nitroreducens</name>
    <dbReference type="NCBI Taxonomy" id="46680"/>
    <lineage>
        <taxon>Bacteria</taxon>
        <taxon>Pseudomonadati</taxon>
        <taxon>Pseudomonadota</taxon>
        <taxon>Gammaproteobacteria</taxon>
        <taxon>Pseudomonadales</taxon>
        <taxon>Pseudomonadaceae</taxon>
        <taxon>Pseudomonas</taxon>
    </lineage>
</organism>
<proteinExistence type="predicted"/>
<dbReference type="Pfam" id="PF17891">
    <property type="entry name" value="FluMu_N"/>
    <property type="match status" value="1"/>
</dbReference>
<feature type="domain" description="Mu-like prophage FluMu N-terminal" evidence="2">
    <location>
        <begin position="9"/>
        <end position="51"/>
    </location>
</feature>
<evidence type="ECO:0000256" key="1">
    <source>
        <dbReference type="SAM" id="MobiDB-lite"/>
    </source>
</evidence>
<protein>
    <recommendedName>
        <fullName evidence="2">Mu-like prophage FluMu N-terminal domain-containing protein</fullName>
    </recommendedName>
</protein>
<dbReference type="Proteomes" id="UP000608450">
    <property type="component" value="Unassembled WGS sequence"/>
</dbReference>
<dbReference type="EMBL" id="JADTFC010000061">
    <property type="protein sequence ID" value="MBG6289999.1"/>
    <property type="molecule type" value="Genomic_DNA"/>
</dbReference>
<evidence type="ECO:0000313" key="3">
    <source>
        <dbReference type="EMBL" id="MBG6289999.1"/>
    </source>
</evidence>
<name>A0ABS0KPJ7_PSENT</name>
<evidence type="ECO:0000313" key="4">
    <source>
        <dbReference type="Proteomes" id="UP000608450"/>
    </source>
</evidence>
<dbReference type="RefSeq" id="WP_196913264.1">
    <property type="nucleotide sequence ID" value="NZ_JADTFC010000061.1"/>
</dbReference>
<dbReference type="SUPFAM" id="SSF160059">
    <property type="entry name" value="PriA/YqbF domain"/>
    <property type="match status" value="1"/>
</dbReference>
<feature type="compositionally biased region" description="Low complexity" evidence="1">
    <location>
        <begin position="68"/>
        <end position="94"/>
    </location>
</feature>
<evidence type="ECO:0000259" key="2">
    <source>
        <dbReference type="Pfam" id="PF17891"/>
    </source>
</evidence>
<gene>
    <name evidence="3" type="ORF">I5I61_21300</name>
</gene>
<keyword evidence="4" id="KW-1185">Reference proteome</keyword>
<dbReference type="Gene3D" id="3.40.5.80">
    <property type="match status" value="1"/>
</dbReference>
<reference evidence="3 4" key="1">
    <citation type="submission" date="2020-11" db="EMBL/GenBank/DDBJ databases">
        <title>Enhanced detection system for hospital associated transmission using whole genome sequencing surveillance.</title>
        <authorList>
            <person name="Harrison L.H."/>
            <person name="Van Tyne D."/>
            <person name="Marsh J.W."/>
            <person name="Griffith M.P."/>
            <person name="Snyder D.J."/>
            <person name="Cooper V.S."/>
            <person name="Mustapha M."/>
        </authorList>
    </citation>
    <scope>NUCLEOTIDE SEQUENCE [LARGE SCALE GENOMIC DNA]</scope>
    <source>
        <strain evidence="3 4">PSA00705</strain>
    </source>
</reference>
<accession>A0ABS0KPJ7</accession>
<dbReference type="InterPro" id="IPR041227">
    <property type="entry name" value="FluMu_N"/>
</dbReference>